<feature type="region of interest" description="Disordered" evidence="1">
    <location>
        <begin position="176"/>
        <end position="209"/>
    </location>
</feature>
<sequence>MRDMFRRDSGAISQAVAKKQNSPYVPSIRTYPSPAATESSRLRSAKIARVQVGLDMVWKKHRQQVPDWTETFNLLKRITPKGSERPRMAAVRVVLPPSWDVALRSKRIQFLDATTGLAAKLRVSADRHSPCALVVRGDSAVLAKAADELTRLGPEVEIFELGEVAALDYKTKRLWPSVQEGGPSGGPPAMGEDGSSGGGGGVDDDDGSSRVWIHEETNHYWVDRPYEQTPRPKTWSRDSFEAYVTALACGQLRPHLAMKHYKQPRRDGKLVDTDGIRIRLILRAFADPAARECVTPPALKRAISFLAQKGGHRAAGEYLFTRAEEWGLPMDTEMFNMVLDGYVSKRDAAFFHRTLQKMEHRYFAADAATWLRFLRLVQRDDERRQIIAAMYELGLLGAAATRRAIARVMASSDAYAAFKAGKSPERFMADQVLRYGADWLAGEAATASSVMTELLRFNHEPGSQLGPLQLILDGQRGGGDGDGKLQDMRVVHAVLDACLENRDFSTAVWVLSYMHQHSPCQPDAETYRRLTSLAIAAGCPSSLGVLFFYGALGRHLRGPVRKPLRDVLLARLMGRSPVHIFSSHMARLLRASKVAHETAAVAGAEWAILRTCHGYVPVRGLAAALETTWRTMDRPRLWHARRFAGRDGAHLAMPALAVKLRHAEGRLPSKLVHLDAAFEPGDMIRRREPDGHLPCTRCHRFVLGNTKHHCLNSCLYSALEPLRPRQILGTA</sequence>
<protein>
    <recommendedName>
        <fullName evidence="4">Pentatricopeptide repeat domain-containing protein</fullName>
    </recommendedName>
</protein>
<dbReference type="GeneID" id="66068230"/>
<evidence type="ECO:0000256" key="1">
    <source>
        <dbReference type="SAM" id="MobiDB-lite"/>
    </source>
</evidence>
<organism evidence="2 3">
    <name type="scientific">Ustilaginoidea virens</name>
    <name type="common">Rice false smut fungus</name>
    <name type="synonym">Villosiclava virens</name>
    <dbReference type="NCBI Taxonomy" id="1159556"/>
    <lineage>
        <taxon>Eukaryota</taxon>
        <taxon>Fungi</taxon>
        <taxon>Dikarya</taxon>
        <taxon>Ascomycota</taxon>
        <taxon>Pezizomycotina</taxon>
        <taxon>Sordariomycetes</taxon>
        <taxon>Hypocreomycetidae</taxon>
        <taxon>Hypocreales</taxon>
        <taxon>Clavicipitaceae</taxon>
        <taxon>Ustilaginoidea</taxon>
    </lineage>
</organism>
<accession>A0A8E5ML10</accession>
<name>A0A8E5ML10_USTVR</name>
<dbReference type="RefSeq" id="XP_043000885.1">
    <property type="nucleotide sequence ID" value="XM_043144950.1"/>
</dbReference>
<evidence type="ECO:0000313" key="3">
    <source>
        <dbReference type="Proteomes" id="UP000027002"/>
    </source>
</evidence>
<dbReference type="KEGG" id="uvi:66068230"/>
<dbReference type="EMBL" id="CP072758">
    <property type="protein sequence ID" value="QUC23212.1"/>
    <property type="molecule type" value="Genomic_DNA"/>
</dbReference>
<dbReference type="OrthoDB" id="185373at2759"/>
<gene>
    <name evidence="2" type="ORF">UV8b_07453</name>
</gene>
<dbReference type="Gene3D" id="1.25.40.10">
    <property type="entry name" value="Tetratricopeptide repeat domain"/>
    <property type="match status" value="1"/>
</dbReference>
<keyword evidence="3" id="KW-1185">Reference proteome</keyword>
<dbReference type="Proteomes" id="UP000027002">
    <property type="component" value="Chromosome 6"/>
</dbReference>
<dbReference type="InterPro" id="IPR011990">
    <property type="entry name" value="TPR-like_helical_dom_sf"/>
</dbReference>
<proteinExistence type="predicted"/>
<dbReference type="AlphaFoldDB" id="A0A8E5ML10"/>
<evidence type="ECO:0000313" key="2">
    <source>
        <dbReference type="EMBL" id="QUC23212.1"/>
    </source>
</evidence>
<reference evidence="2" key="1">
    <citation type="submission" date="2020-03" db="EMBL/GenBank/DDBJ databases">
        <title>A mixture of massive structural variations and highly conserved coding sequences in Ustilaginoidea virens genome.</title>
        <authorList>
            <person name="Zhang K."/>
            <person name="Zhao Z."/>
            <person name="Zhang Z."/>
            <person name="Li Y."/>
            <person name="Hsiang T."/>
            <person name="Sun W."/>
        </authorList>
    </citation>
    <scope>NUCLEOTIDE SEQUENCE</scope>
    <source>
        <strain evidence="2">UV-8b</strain>
    </source>
</reference>
<evidence type="ECO:0008006" key="4">
    <source>
        <dbReference type="Google" id="ProtNLM"/>
    </source>
</evidence>